<keyword evidence="1" id="KW-0812">Transmembrane</keyword>
<comment type="caution">
    <text evidence="3">The sequence shown here is derived from an EMBL/GenBank/DDBJ whole genome shotgun (WGS) entry which is preliminary data.</text>
</comment>
<dbReference type="Pfam" id="PF07811">
    <property type="entry name" value="TadE"/>
    <property type="match status" value="1"/>
</dbReference>
<proteinExistence type="predicted"/>
<keyword evidence="1" id="KW-0472">Membrane</keyword>
<accession>A0A8J7M8V8</accession>
<reference evidence="3" key="1">
    <citation type="submission" date="2020-12" db="EMBL/GenBank/DDBJ databases">
        <title>Bacterial taxonomy.</title>
        <authorList>
            <person name="Pan X."/>
        </authorList>
    </citation>
    <scope>NUCLEOTIDE SEQUENCE</scope>
    <source>
        <strain evidence="3">M0105</strain>
    </source>
</reference>
<keyword evidence="4" id="KW-1185">Reference proteome</keyword>
<dbReference type="Proteomes" id="UP000655420">
    <property type="component" value="Unassembled WGS sequence"/>
</dbReference>
<dbReference type="InterPro" id="IPR012495">
    <property type="entry name" value="TadE-like_dom"/>
</dbReference>
<evidence type="ECO:0000313" key="3">
    <source>
        <dbReference type="EMBL" id="MBK0400796.1"/>
    </source>
</evidence>
<evidence type="ECO:0000259" key="2">
    <source>
        <dbReference type="Pfam" id="PF07811"/>
    </source>
</evidence>
<keyword evidence="1" id="KW-1133">Transmembrane helix</keyword>
<dbReference type="EMBL" id="JAEHHL010000010">
    <property type="protein sequence ID" value="MBK0400796.1"/>
    <property type="molecule type" value="Genomic_DNA"/>
</dbReference>
<sequence>MRQWTEPRKLLARFAADERGTATVELVVWIPFFLLMLLLIVDASVFYWRYTAMWDTTRDIARQISVGRYGLIGTTTVAAVSTAVNADVQARLGNQFTAQLIDGPTFDPALRVTANVGALSIFDFYGAFAASSPTIVTQVRLHKEPF</sequence>
<feature type="domain" description="TadE-like" evidence="2">
    <location>
        <begin position="20"/>
        <end position="62"/>
    </location>
</feature>
<organism evidence="3 4">
    <name type="scientific">Thermohalobaculum xanthum</name>
    <dbReference type="NCBI Taxonomy" id="2753746"/>
    <lineage>
        <taxon>Bacteria</taxon>
        <taxon>Pseudomonadati</taxon>
        <taxon>Pseudomonadota</taxon>
        <taxon>Alphaproteobacteria</taxon>
        <taxon>Rhodobacterales</taxon>
        <taxon>Paracoccaceae</taxon>
        <taxon>Thermohalobaculum</taxon>
    </lineage>
</organism>
<evidence type="ECO:0000313" key="4">
    <source>
        <dbReference type="Proteomes" id="UP000655420"/>
    </source>
</evidence>
<name>A0A8J7M8V8_9RHOB</name>
<gene>
    <name evidence="3" type="ORF">H0I76_16470</name>
</gene>
<dbReference type="AlphaFoldDB" id="A0A8J7M8V8"/>
<feature type="transmembrane region" description="Helical" evidence="1">
    <location>
        <begin position="26"/>
        <end position="48"/>
    </location>
</feature>
<evidence type="ECO:0000256" key="1">
    <source>
        <dbReference type="SAM" id="Phobius"/>
    </source>
</evidence>
<dbReference type="RefSeq" id="WP_200612305.1">
    <property type="nucleotide sequence ID" value="NZ_JAEHHL010000010.1"/>
</dbReference>
<protein>
    <submittedName>
        <fullName evidence="3">Pilus assembly protein</fullName>
    </submittedName>
</protein>